<comment type="caution">
    <text evidence="5">The sequence shown here is derived from an EMBL/GenBank/DDBJ whole genome shotgun (WGS) entry which is preliminary data.</text>
</comment>
<feature type="compositionally biased region" description="Basic residues" evidence="4">
    <location>
        <begin position="496"/>
        <end position="516"/>
    </location>
</feature>
<dbReference type="GO" id="GO:0051455">
    <property type="term" value="P:spindle attachment to meiosis I kinetochore"/>
    <property type="evidence" value="ECO:0007669"/>
    <property type="project" value="TreeGrafter"/>
</dbReference>
<feature type="region of interest" description="Disordered" evidence="4">
    <location>
        <begin position="81"/>
        <end position="114"/>
    </location>
</feature>
<feature type="compositionally biased region" description="Polar residues" evidence="4">
    <location>
        <begin position="104"/>
        <end position="113"/>
    </location>
</feature>
<gene>
    <name evidence="5" type="ORF">LVIROSA_LOCUS32002</name>
</gene>
<dbReference type="GO" id="GO:0000776">
    <property type="term" value="C:kinetochore"/>
    <property type="evidence" value="ECO:0007669"/>
    <property type="project" value="InterPro"/>
</dbReference>
<dbReference type="GO" id="GO:0019237">
    <property type="term" value="F:centromeric DNA binding"/>
    <property type="evidence" value="ECO:0007669"/>
    <property type="project" value="InterPro"/>
</dbReference>
<evidence type="ECO:0000313" key="6">
    <source>
        <dbReference type="Proteomes" id="UP001157418"/>
    </source>
</evidence>
<feature type="region of interest" description="Disordered" evidence="4">
    <location>
        <begin position="150"/>
        <end position="169"/>
    </location>
</feature>
<protein>
    <recommendedName>
        <fullName evidence="7">Centromere protein C</fullName>
    </recommendedName>
</protein>
<keyword evidence="6" id="KW-1185">Reference proteome</keyword>
<comment type="subcellular location">
    <subcellularLocation>
        <location evidence="1">Nucleus</location>
    </subcellularLocation>
</comment>
<dbReference type="PANTHER" id="PTHR16684">
    <property type="entry name" value="CENTROMERE PROTEIN C"/>
    <property type="match status" value="1"/>
</dbReference>
<sequence>MNQTQSFTLVDPFEEQSIISLNPRTLRLSKDALKSKDLEAVHQYTISMALQSPDKYFEEAKSVVDGGLEFLNTKKTEADIKEKENPQKHRPGLVRKRAKFSLKPDTSQSSTLVEPSLEIDQLQDPEEFFAAFEKFEITSSFSNLDTQKELKRQRGGGDVDEVKTSTTVRHRRPEIPRRKVSYKHYEYYSQSQEYTSVAQETLQDKIVSPIPPTRCLQQESFTPNQQCDEEEVTESISKSENRIHKMFDELMASNIENLDGNEALSFLKERMNIKDVDIEDLQLPEFHEIPRVDFISPFKNLLQESQNKSILTTDTTEKVLLPNKYNPPFQSVDPFSSTHGHDVDSHPTTFTKIISASKDMVSATSAKKNITETATATGDMEDREHNVEERDAGDIRTNEDINGNSEDTVAKAASVVKEFSLDVEEIISEENNNVEDVTEKAGEAEVNVVEDLDLDLRQPDADDVNIEEDMDMDTSGQSLDIVPVPEQQNEEEEHRRINKKTNKRKKNKIDPKKRRQSLAGAGSSWTSSGVRRSSRIKRRPLEYWKGERLLYARVHNSLPTVIGVKYISPSKGDGFKVESFVSHKYKHLVELTALH</sequence>
<evidence type="ECO:0000256" key="3">
    <source>
        <dbReference type="ARBA" id="ARBA00023242"/>
    </source>
</evidence>
<dbReference type="GO" id="GO:0051382">
    <property type="term" value="P:kinetochore assembly"/>
    <property type="evidence" value="ECO:0007669"/>
    <property type="project" value="InterPro"/>
</dbReference>
<evidence type="ECO:0000256" key="1">
    <source>
        <dbReference type="ARBA" id="ARBA00004123"/>
    </source>
</evidence>
<feature type="compositionally biased region" description="Basic residues" evidence="4">
    <location>
        <begin position="88"/>
        <end position="100"/>
    </location>
</feature>
<dbReference type="InterPro" id="IPR028386">
    <property type="entry name" value="CENP-C/Mif2/cnp3"/>
</dbReference>
<dbReference type="GO" id="GO:0005634">
    <property type="term" value="C:nucleus"/>
    <property type="evidence" value="ECO:0007669"/>
    <property type="project" value="UniProtKB-SubCell"/>
</dbReference>
<feature type="compositionally biased region" description="Basic and acidic residues" evidence="4">
    <location>
        <begin position="150"/>
        <end position="163"/>
    </location>
</feature>
<proteinExistence type="inferred from homology"/>
<evidence type="ECO:0008006" key="7">
    <source>
        <dbReference type="Google" id="ProtNLM"/>
    </source>
</evidence>
<dbReference type="AlphaFoldDB" id="A0AAU9P8F4"/>
<organism evidence="5 6">
    <name type="scientific">Lactuca virosa</name>
    <dbReference type="NCBI Taxonomy" id="75947"/>
    <lineage>
        <taxon>Eukaryota</taxon>
        <taxon>Viridiplantae</taxon>
        <taxon>Streptophyta</taxon>
        <taxon>Embryophyta</taxon>
        <taxon>Tracheophyta</taxon>
        <taxon>Spermatophyta</taxon>
        <taxon>Magnoliopsida</taxon>
        <taxon>eudicotyledons</taxon>
        <taxon>Gunneridae</taxon>
        <taxon>Pentapetalae</taxon>
        <taxon>asterids</taxon>
        <taxon>campanulids</taxon>
        <taxon>Asterales</taxon>
        <taxon>Asteraceae</taxon>
        <taxon>Cichorioideae</taxon>
        <taxon>Cichorieae</taxon>
        <taxon>Lactucinae</taxon>
        <taxon>Lactuca</taxon>
    </lineage>
</organism>
<dbReference type="Proteomes" id="UP001157418">
    <property type="component" value="Unassembled WGS sequence"/>
</dbReference>
<evidence type="ECO:0000313" key="5">
    <source>
        <dbReference type="EMBL" id="CAH1446298.1"/>
    </source>
</evidence>
<feature type="region of interest" description="Disordered" evidence="4">
    <location>
        <begin position="473"/>
        <end position="532"/>
    </location>
</feature>
<evidence type="ECO:0000256" key="4">
    <source>
        <dbReference type="SAM" id="MobiDB-lite"/>
    </source>
</evidence>
<reference evidence="5 6" key="1">
    <citation type="submission" date="2022-01" db="EMBL/GenBank/DDBJ databases">
        <authorList>
            <person name="Xiong W."/>
            <person name="Schranz E."/>
        </authorList>
    </citation>
    <scope>NUCLEOTIDE SEQUENCE [LARGE SCALE GENOMIC DNA]</scope>
</reference>
<keyword evidence="3" id="KW-0539">Nucleus</keyword>
<comment type="similarity">
    <text evidence="2">Belongs to the CENP-C/MIF2 family.</text>
</comment>
<accession>A0AAU9P8F4</accession>
<dbReference type="GO" id="GO:0051315">
    <property type="term" value="P:attachment of mitotic spindle microtubules to kinetochore"/>
    <property type="evidence" value="ECO:0007669"/>
    <property type="project" value="TreeGrafter"/>
</dbReference>
<evidence type="ECO:0000256" key="2">
    <source>
        <dbReference type="ARBA" id="ARBA00010291"/>
    </source>
</evidence>
<name>A0AAU9P8F4_9ASTR</name>
<dbReference type="PANTHER" id="PTHR16684:SF11">
    <property type="entry name" value="CENTROMERE PROTEIN C"/>
    <property type="match status" value="1"/>
</dbReference>
<dbReference type="EMBL" id="CAKMRJ010005523">
    <property type="protein sequence ID" value="CAH1446298.1"/>
    <property type="molecule type" value="Genomic_DNA"/>
</dbReference>